<accession>A0AAD8KVL5</accession>
<evidence type="ECO:0000313" key="2">
    <source>
        <dbReference type="Proteomes" id="UP001229421"/>
    </source>
</evidence>
<dbReference type="Proteomes" id="UP001229421">
    <property type="component" value="Unassembled WGS sequence"/>
</dbReference>
<proteinExistence type="predicted"/>
<sequence length="209" mass="23745">MESIKEQGELGLWESEIRVIEVKAESQPLSSDDLQKHGSLKQKISIHHERRNLDIRQKARARWALEGDENSSYFHGLFKAHSSSNRINGMVINGNWSTSPDHIKNYAFEFFKSKFSEPLGQRPTFLLPSVATLSEVEKGLLISIFNLEEIRMAVWDCGNDKSPGPDGFTFGFIKDKTTHLPKQTSNTHVQSINDIDPFIIYHHPLLVAS</sequence>
<reference evidence="1" key="1">
    <citation type="journal article" date="2023" name="bioRxiv">
        <title>Improved chromosome-level genome assembly for marigold (Tagetes erecta).</title>
        <authorList>
            <person name="Jiang F."/>
            <person name="Yuan L."/>
            <person name="Wang S."/>
            <person name="Wang H."/>
            <person name="Xu D."/>
            <person name="Wang A."/>
            <person name="Fan W."/>
        </authorList>
    </citation>
    <scope>NUCLEOTIDE SEQUENCE</scope>
    <source>
        <strain evidence="1">WSJ</strain>
        <tissue evidence="1">Leaf</tissue>
    </source>
</reference>
<dbReference type="EMBL" id="JAUHHV010000003">
    <property type="protein sequence ID" value="KAK1430439.1"/>
    <property type="molecule type" value="Genomic_DNA"/>
</dbReference>
<organism evidence="1 2">
    <name type="scientific">Tagetes erecta</name>
    <name type="common">African marigold</name>
    <dbReference type="NCBI Taxonomy" id="13708"/>
    <lineage>
        <taxon>Eukaryota</taxon>
        <taxon>Viridiplantae</taxon>
        <taxon>Streptophyta</taxon>
        <taxon>Embryophyta</taxon>
        <taxon>Tracheophyta</taxon>
        <taxon>Spermatophyta</taxon>
        <taxon>Magnoliopsida</taxon>
        <taxon>eudicotyledons</taxon>
        <taxon>Gunneridae</taxon>
        <taxon>Pentapetalae</taxon>
        <taxon>asterids</taxon>
        <taxon>campanulids</taxon>
        <taxon>Asterales</taxon>
        <taxon>Asteraceae</taxon>
        <taxon>Asteroideae</taxon>
        <taxon>Heliantheae alliance</taxon>
        <taxon>Tageteae</taxon>
        <taxon>Tagetes</taxon>
    </lineage>
</organism>
<protein>
    <submittedName>
        <fullName evidence="1">Uncharacterized protein</fullName>
    </submittedName>
</protein>
<dbReference type="AlphaFoldDB" id="A0AAD8KVL5"/>
<evidence type="ECO:0000313" key="1">
    <source>
        <dbReference type="EMBL" id="KAK1430439.1"/>
    </source>
</evidence>
<name>A0AAD8KVL5_TARER</name>
<keyword evidence="2" id="KW-1185">Reference proteome</keyword>
<gene>
    <name evidence="1" type="ORF">QVD17_13158</name>
</gene>
<comment type="caution">
    <text evidence="1">The sequence shown here is derived from an EMBL/GenBank/DDBJ whole genome shotgun (WGS) entry which is preliminary data.</text>
</comment>